<dbReference type="Pfam" id="PF00959">
    <property type="entry name" value="Phage_lysozyme"/>
    <property type="match status" value="1"/>
</dbReference>
<dbReference type="HAMAP" id="MF_04136">
    <property type="entry name" value="SAR_ENDOLYSIN"/>
    <property type="match status" value="1"/>
</dbReference>
<dbReference type="HAMAP" id="MF_04110">
    <property type="entry name" value="ENDOLYSIN_T4"/>
    <property type="match status" value="1"/>
</dbReference>
<dbReference type="PANTHER" id="PTHR38107:SF3">
    <property type="entry name" value="LYSOZYME RRRD-RELATED"/>
    <property type="match status" value="1"/>
</dbReference>
<reference evidence="7 8" key="1">
    <citation type="submission" date="2017-01" db="EMBL/GenBank/DDBJ databases">
        <title>Draft genome sequence of Pseudomonas pachastrellae type strain CCUG 46540T from a deep sea.</title>
        <authorList>
            <person name="Gomila M."/>
            <person name="Mulet M."/>
            <person name="Lalucat J."/>
            <person name="Garcia-Valdes E."/>
        </authorList>
    </citation>
    <scope>NUCLEOTIDE SEQUENCE [LARGE SCALE GENOMIC DNA]</scope>
    <source>
        <strain evidence="7 8">CCUG 46540</strain>
    </source>
</reference>
<keyword evidence="8" id="KW-1185">Reference proteome</keyword>
<comment type="similarity">
    <text evidence="6">Belongs to the glycosyl hydrolase 24 family.</text>
</comment>
<dbReference type="InterPro" id="IPR023346">
    <property type="entry name" value="Lysozyme-like_dom_sf"/>
</dbReference>
<sequence length="153" mass="16102">MNIVQKSVAAASVSAAVALVGYFEGRELIGYADPVGIPTVCYGHTATAEIGQQRTAEECEQLLAQDLGEALAAVDSQLPNLPPLTRAALGSFVFNAGAGNFNSSTLLRKAKAGDLVGACNELPRWVYAGGRQLTGLVRRRAAERELCLQGLEQ</sequence>
<dbReference type="GO" id="GO:0042742">
    <property type="term" value="P:defense response to bacterium"/>
    <property type="evidence" value="ECO:0007669"/>
    <property type="project" value="UniProtKB-KW"/>
</dbReference>
<dbReference type="EC" id="3.2.1.17" evidence="6"/>
<dbReference type="Gene3D" id="1.10.530.40">
    <property type="match status" value="1"/>
</dbReference>
<evidence type="ECO:0000256" key="3">
    <source>
        <dbReference type="ARBA" id="ARBA00022638"/>
    </source>
</evidence>
<keyword evidence="2 6" id="KW-0929">Antimicrobial</keyword>
<dbReference type="InterPro" id="IPR034690">
    <property type="entry name" value="Endolysin_T4_type"/>
</dbReference>
<keyword evidence="5 6" id="KW-0326">Glycosidase</keyword>
<dbReference type="GO" id="GO:0009253">
    <property type="term" value="P:peptidoglycan catabolic process"/>
    <property type="evidence" value="ECO:0007669"/>
    <property type="project" value="InterPro"/>
</dbReference>
<keyword evidence="3 6" id="KW-0081">Bacteriolytic enzyme</keyword>
<protein>
    <recommendedName>
        <fullName evidence="6">Lysozyme</fullName>
        <ecNumber evidence="6">3.2.1.17</ecNumber>
    </recommendedName>
</protein>
<gene>
    <name evidence="7" type="ORF">BXT89_14415</name>
</gene>
<dbReference type="InterPro" id="IPR023347">
    <property type="entry name" value="Lysozyme_dom_sf"/>
</dbReference>
<dbReference type="AlphaFoldDB" id="A0A1S8DET4"/>
<evidence type="ECO:0000313" key="8">
    <source>
        <dbReference type="Proteomes" id="UP000242847"/>
    </source>
</evidence>
<dbReference type="GO" id="GO:0003796">
    <property type="term" value="F:lysozyme activity"/>
    <property type="evidence" value="ECO:0007669"/>
    <property type="project" value="UniProtKB-EC"/>
</dbReference>
<evidence type="ECO:0000256" key="2">
    <source>
        <dbReference type="ARBA" id="ARBA00022529"/>
    </source>
</evidence>
<evidence type="ECO:0000256" key="5">
    <source>
        <dbReference type="ARBA" id="ARBA00023295"/>
    </source>
</evidence>
<evidence type="ECO:0000256" key="4">
    <source>
        <dbReference type="ARBA" id="ARBA00022801"/>
    </source>
</evidence>
<keyword evidence="4 6" id="KW-0378">Hydrolase</keyword>
<dbReference type="OrthoDB" id="8141296at2"/>
<comment type="caution">
    <text evidence="7">The sequence shown here is derived from an EMBL/GenBank/DDBJ whole genome shotgun (WGS) entry which is preliminary data.</text>
</comment>
<comment type="catalytic activity">
    <reaction evidence="1 6">
        <text>Hydrolysis of (1-&gt;4)-beta-linkages between N-acetylmuramic acid and N-acetyl-D-glucosamine residues in a peptidoglycan and between N-acetyl-D-glucosamine residues in chitodextrins.</text>
        <dbReference type="EC" id="3.2.1.17"/>
    </reaction>
</comment>
<dbReference type="PANTHER" id="PTHR38107">
    <property type="match status" value="1"/>
</dbReference>
<dbReference type="InterPro" id="IPR043688">
    <property type="entry name" value="SAR_endolysin-like"/>
</dbReference>
<organism evidence="7 8">
    <name type="scientific">Halopseudomonas pachastrellae</name>
    <dbReference type="NCBI Taxonomy" id="254161"/>
    <lineage>
        <taxon>Bacteria</taxon>
        <taxon>Pseudomonadati</taxon>
        <taxon>Pseudomonadota</taxon>
        <taxon>Gammaproteobacteria</taxon>
        <taxon>Pseudomonadales</taxon>
        <taxon>Pseudomonadaceae</taxon>
        <taxon>Halopseudomonas</taxon>
    </lineage>
</organism>
<evidence type="ECO:0000256" key="6">
    <source>
        <dbReference type="RuleBase" id="RU003788"/>
    </source>
</evidence>
<dbReference type="CDD" id="cd16900">
    <property type="entry name" value="endolysin_R21-like"/>
    <property type="match status" value="1"/>
</dbReference>
<evidence type="ECO:0000313" key="7">
    <source>
        <dbReference type="EMBL" id="ONM43142.1"/>
    </source>
</evidence>
<dbReference type="Proteomes" id="UP000242847">
    <property type="component" value="Unassembled WGS sequence"/>
</dbReference>
<evidence type="ECO:0000256" key="1">
    <source>
        <dbReference type="ARBA" id="ARBA00000632"/>
    </source>
</evidence>
<dbReference type="SUPFAM" id="SSF53955">
    <property type="entry name" value="Lysozyme-like"/>
    <property type="match status" value="1"/>
</dbReference>
<dbReference type="GO" id="GO:0031640">
    <property type="term" value="P:killing of cells of another organism"/>
    <property type="evidence" value="ECO:0007669"/>
    <property type="project" value="UniProtKB-KW"/>
</dbReference>
<dbReference type="GO" id="GO:0016998">
    <property type="term" value="P:cell wall macromolecule catabolic process"/>
    <property type="evidence" value="ECO:0007669"/>
    <property type="project" value="InterPro"/>
</dbReference>
<dbReference type="InterPro" id="IPR051018">
    <property type="entry name" value="Bacteriophage_GH24"/>
</dbReference>
<dbReference type="InterPro" id="IPR002196">
    <property type="entry name" value="Glyco_hydro_24"/>
</dbReference>
<name>A0A1S8DET4_9GAMM</name>
<dbReference type="STRING" id="254161.SAMN05216256_101106"/>
<accession>A0A1S8DET4</accession>
<dbReference type="RefSeq" id="WP_083728379.1">
    <property type="nucleotide sequence ID" value="NZ_FOUD01000001.1"/>
</dbReference>
<dbReference type="EMBL" id="MUBC01000035">
    <property type="protein sequence ID" value="ONM43142.1"/>
    <property type="molecule type" value="Genomic_DNA"/>
</dbReference>
<proteinExistence type="inferred from homology"/>